<dbReference type="STRING" id="1354337.M983_3046"/>
<accession>A0A198F9Y5</accession>
<feature type="compositionally biased region" description="Basic and acidic residues" evidence="5">
    <location>
        <begin position="115"/>
        <end position="132"/>
    </location>
</feature>
<comment type="caution">
    <text evidence="7">The sequence shown here is derived from an EMBL/GenBank/DDBJ whole genome shotgun (WGS) entry which is preliminary data.</text>
</comment>
<organism evidence="7 8">
    <name type="scientific">Proteus myxofaciens ATCC 19692</name>
    <dbReference type="NCBI Taxonomy" id="1354337"/>
    <lineage>
        <taxon>Bacteria</taxon>
        <taxon>Pseudomonadati</taxon>
        <taxon>Pseudomonadota</taxon>
        <taxon>Gammaproteobacteria</taxon>
        <taxon>Enterobacterales</taxon>
        <taxon>Morganellaceae</taxon>
        <taxon>Proteus</taxon>
    </lineage>
</organism>
<dbReference type="SUPFAM" id="SSF48657">
    <property type="entry name" value="FinO-like"/>
    <property type="match status" value="1"/>
</dbReference>
<dbReference type="PANTHER" id="PTHR38106">
    <property type="entry name" value="RNA CHAPERONE PROQ"/>
    <property type="match status" value="1"/>
</dbReference>
<dbReference type="Pfam" id="PF17516">
    <property type="entry name" value="ProQ_C"/>
    <property type="match status" value="1"/>
</dbReference>
<keyword evidence="3 4" id="KW-0143">Chaperone</keyword>
<dbReference type="GO" id="GO:0010608">
    <property type="term" value="P:post-transcriptional regulation of gene expression"/>
    <property type="evidence" value="ECO:0007669"/>
    <property type="project" value="InterPro"/>
</dbReference>
<feature type="region of interest" description="Disordered" evidence="5">
    <location>
        <begin position="105"/>
        <end position="176"/>
    </location>
</feature>
<dbReference type="RefSeq" id="WP_066752966.1">
    <property type="nucleotide sequence ID" value="NZ_LXEN01000154.1"/>
</dbReference>
<dbReference type="NCBIfam" id="NF003434">
    <property type="entry name" value="PRK04950.1"/>
    <property type="match status" value="1"/>
</dbReference>
<comment type="function">
    <text evidence="4">RNA chaperone with significant RNA binding, RNA strand exchange and RNA duplexing activities. May regulate ProP activity through an RNA-based, post-transcriptional mechanism.</text>
</comment>
<keyword evidence="1 4" id="KW-0963">Cytoplasm</keyword>
<dbReference type="FunFam" id="1.10.1710.10:FF:000001">
    <property type="entry name" value="RNA chaperone ProQ"/>
    <property type="match status" value="1"/>
</dbReference>
<evidence type="ECO:0000259" key="6">
    <source>
        <dbReference type="SMART" id="SM00945"/>
    </source>
</evidence>
<feature type="domain" description="ProQ/FinO" evidence="6">
    <location>
        <begin position="5"/>
        <end position="119"/>
    </location>
</feature>
<dbReference type="SMART" id="SM00945">
    <property type="entry name" value="ProQ"/>
    <property type="match status" value="1"/>
</dbReference>
<evidence type="ECO:0000313" key="7">
    <source>
        <dbReference type="EMBL" id="OAT21600.1"/>
    </source>
</evidence>
<dbReference type="PANTHER" id="PTHR38106:SF1">
    <property type="entry name" value="RNA CHAPERONE PROQ"/>
    <property type="match status" value="1"/>
</dbReference>
<dbReference type="GO" id="GO:0034057">
    <property type="term" value="F:RNA strand-exchange activity"/>
    <property type="evidence" value="ECO:0007669"/>
    <property type="project" value="UniProtKB-UniRule"/>
</dbReference>
<dbReference type="HAMAP" id="MF_00749">
    <property type="entry name" value="ProQ"/>
    <property type="match status" value="1"/>
</dbReference>
<dbReference type="AlphaFoldDB" id="A0A198F9Y5"/>
<evidence type="ECO:0000256" key="3">
    <source>
        <dbReference type="ARBA" id="ARBA00023186"/>
    </source>
</evidence>
<dbReference type="Proteomes" id="UP000094023">
    <property type="component" value="Unassembled WGS sequence"/>
</dbReference>
<evidence type="ECO:0000313" key="8">
    <source>
        <dbReference type="Proteomes" id="UP000094023"/>
    </source>
</evidence>
<dbReference type="EMBL" id="LXEN01000154">
    <property type="protein sequence ID" value="OAT21600.1"/>
    <property type="molecule type" value="Genomic_DNA"/>
</dbReference>
<comment type="subcellular location">
    <subcellularLocation>
        <location evidence="4">Cytoplasm</location>
    </subcellularLocation>
</comment>
<dbReference type="InterPro" id="IPR016103">
    <property type="entry name" value="ProQ/FinO"/>
</dbReference>
<dbReference type="OrthoDB" id="8421419at2"/>
<sequence>MENQPKLNSSKEIIAFLAERFPKCFIAEGEARPLKVGIFQDLVEHLKDETQLSKTQLRSALRLYTSSWRYLYGVKEGAKRVDLEGNDCGELEVEHIEHARTQLAEAKARVQAQRAEQRAKKREAEGDKETSKRPAAKKPNSRRQPPKDGEKRQARPQKQATQANRKAPRQNTEKLIPVKDTSVLTVGQSLKVNVGSSVMDATVLEIAKEGVRVQLPNGLAMSVRTEHLKF</sequence>
<reference evidence="7 8" key="1">
    <citation type="submission" date="2016-04" db="EMBL/GenBank/DDBJ databases">
        <title>ATOL: Assembling a taxonomically balanced genome-scale reconstruction of the evolutionary history of the Enterobacteriaceae.</title>
        <authorList>
            <person name="Plunkett G.III."/>
            <person name="Neeno-Eckwall E.C."/>
            <person name="Glasner J.D."/>
            <person name="Perna N.T."/>
        </authorList>
    </citation>
    <scope>NUCLEOTIDE SEQUENCE [LARGE SCALE GENOMIC DNA]</scope>
    <source>
        <strain evidence="7 8">ATCC 19692</strain>
    </source>
</reference>
<evidence type="ECO:0000256" key="2">
    <source>
        <dbReference type="ARBA" id="ARBA00022884"/>
    </source>
</evidence>
<dbReference type="GO" id="GO:0033592">
    <property type="term" value="F:RNA strand annealing activity"/>
    <property type="evidence" value="ECO:0007669"/>
    <property type="project" value="UniProtKB-UniRule"/>
</dbReference>
<gene>
    <name evidence="4" type="primary">proQ</name>
    <name evidence="7" type="ORF">M983_3046</name>
</gene>
<evidence type="ECO:0000256" key="4">
    <source>
        <dbReference type="HAMAP-Rule" id="MF_00749"/>
    </source>
</evidence>
<dbReference type="GO" id="GO:0005829">
    <property type="term" value="C:cytosol"/>
    <property type="evidence" value="ECO:0007669"/>
    <property type="project" value="TreeGrafter"/>
</dbReference>
<protein>
    <recommendedName>
        <fullName evidence="4">RNA chaperone ProQ</fullName>
    </recommendedName>
</protein>
<comment type="similarity">
    <text evidence="4">Belongs to the ProQ family.</text>
</comment>
<dbReference type="Gene3D" id="1.10.1710.10">
    <property type="entry name" value="ProQ/FinO domain"/>
    <property type="match status" value="1"/>
</dbReference>
<evidence type="ECO:0000256" key="1">
    <source>
        <dbReference type="ARBA" id="ARBA00022490"/>
    </source>
</evidence>
<dbReference type="InterPro" id="IPR035236">
    <property type="entry name" value="ProQ_C"/>
</dbReference>
<keyword evidence="8" id="KW-1185">Reference proteome</keyword>
<evidence type="ECO:0000256" key="5">
    <source>
        <dbReference type="SAM" id="MobiDB-lite"/>
    </source>
</evidence>
<dbReference type="Pfam" id="PF04352">
    <property type="entry name" value="ProQ"/>
    <property type="match status" value="1"/>
</dbReference>
<dbReference type="PATRIC" id="fig|1354337.4.peg.3141"/>
<name>A0A198F9Y5_9GAMM</name>
<keyword evidence="2 4" id="KW-0694">RNA-binding</keyword>
<dbReference type="InterPro" id="IPR023529">
    <property type="entry name" value="ProQ"/>
</dbReference>
<dbReference type="InterPro" id="IPR036442">
    <property type="entry name" value="ProQ/FinO_sf"/>
</dbReference>
<proteinExistence type="inferred from homology"/>